<feature type="transmembrane region" description="Helical" evidence="6">
    <location>
        <begin position="12"/>
        <end position="30"/>
    </location>
</feature>
<feature type="transmembrane region" description="Helical" evidence="6">
    <location>
        <begin position="169"/>
        <end position="192"/>
    </location>
</feature>
<dbReference type="GO" id="GO:0005886">
    <property type="term" value="C:plasma membrane"/>
    <property type="evidence" value="ECO:0007669"/>
    <property type="project" value="UniProtKB-SubCell"/>
</dbReference>
<dbReference type="PANTHER" id="PTHR43823">
    <property type="entry name" value="SPORULATION PROTEIN YKVU"/>
    <property type="match status" value="1"/>
</dbReference>
<dbReference type="Pfam" id="PF01554">
    <property type="entry name" value="MatE"/>
    <property type="match status" value="1"/>
</dbReference>
<keyword evidence="4 6" id="KW-1133">Transmembrane helix</keyword>
<feature type="transmembrane region" description="Helical" evidence="6">
    <location>
        <begin position="137"/>
        <end position="157"/>
    </location>
</feature>
<reference evidence="7 8" key="1">
    <citation type="journal article" date="2011" name="Stand. Genomic Sci.">
        <title>Complete genome sequence of Treponema succinifaciens type strain (6091).</title>
        <authorList>
            <person name="Han C."/>
            <person name="Gronow S."/>
            <person name="Teshima H."/>
            <person name="Lapidus A."/>
            <person name="Nolan M."/>
            <person name="Lucas S."/>
            <person name="Hammon N."/>
            <person name="Deshpande S."/>
            <person name="Cheng J.F."/>
            <person name="Zeytun A."/>
            <person name="Tapia R."/>
            <person name="Goodwin L."/>
            <person name="Pitluck S."/>
            <person name="Liolios K."/>
            <person name="Pagani I."/>
            <person name="Ivanova N."/>
            <person name="Mavromatis K."/>
            <person name="Mikhailova N."/>
            <person name="Huntemann M."/>
            <person name="Pati A."/>
            <person name="Chen A."/>
            <person name="Palaniappan K."/>
            <person name="Land M."/>
            <person name="Hauser L."/>
            <person name="Brambilla E.M."/>
            <person name="Rohde M."/>
            <person name="Goker M."/>
            <person name="Woyke T."/>
            <person name="Bristow J."/>
            <person name="Eisen J.A."/>
            <person name="Markowitz V."/>
            <person name="Hugenholtz P."/>
            <person name="Kyrpides N.C."/>
            <person name="Klenk H.P."/>
            <person name="Detter J.C."/>
        </authorList>
    </citation>
    <scope>NUCLEOTIDE SEQUENCE [LARGE SCALE GENOMIC DNA]</scope>
    <source>
        <strain evidence="8">ATCC 33096 / DSM 2489 / 6091</strain>
    </source>
</reference>
<dbReference type="Proteomes" id="UP000006852">
    <property type="component" value="Chromosome"/>
</dbReference>
<feature type="transmembrane region" description="Helical" evidence="6">
    <location>
        <begin position="92"/>
        <end position="117"/>
    </location>
</feature>
<dbReference type="EMBL" id="CP002631">
    <property type="protein sequence ID" value="AEB14598.1"/>
    <property type="molecule type" value="Genomic_DNA"/>
</dbReference>
<sequence length="303" mass="33035">MNSMNVDSIRAGKTRTILAFSVPAIISMVLTSRINVADGFFMGNFIHKDAIAVASLVSALLGFAFLLFYFLKKARVFRFVRFRFDRKVFRDTMLNGLSEFIGGLSMCISMAVYNFVIMRRIGVDGVTAFTVVGYTTYVFSMVVCGFGQGMAPLSSFVYGAKGKLLARNLFTRTVLLVLAAGCATVALVGFGSSLYSRIFVDDVAVQQMIKSGILIFMWSYILCGLNAIASFYFTSIGKAKESAVISSARGLVILLAAIFVLPAILGTNGVWLASPATEILTLAITLFYLKKDRKDIDDAKQAE</sequence>
<proteinExistence type="predicted"/>
<name>F2NSG2_TRES6</name>
<dbReference type="InterPro" id="IPR051327">
    <property type="entry name" value="MATE_MepA_subfamily"/>
</dbReference>
<evidence type="ECO:0000256" key="6">
    <source>
        <dbReference type="SAM" id="Phobius"/>
    </source>
</evidence>
<evidence type="ECO:0000313" key="8">
    <source>
        <dbReference type="Proteomes" id="UP000006852"/>
    </source>
</evidence>
<accession>F2NSG2</accession>
<protein>
    <submittedName>
        <fullName evidence="7">Multi antimicrobial extrusion protein MatE</fullName>
    </submittedName>
</protein>
<dbReference type="GO" id="GO:0042910">
    <property type="term" value="F:xenobiotic transmembrane transporter activity"/>
    <property type="evidence" value="ECO:0007669"/>
    <property type="project" value="InterPro"/>
</dbReference>
<feature type="transmembrane region" description="Helical" evidence="6">
    <location>
        <begin position="271"/>
        <end position="289"/>
    </location>
</feature>
<keyword evidence="3 6" id="KW-0812">Transmembrane</keyword>
<dbReference type="GO" id="GO:0015297">
    <property type="term" value="F:antiporter activity"/>
    <property type="evidence" value="ECO:0007669"/>
    <property type="project" value="InterPro"/>
</dbReference>
<evidence type="ECO:0000256" key="5">
    <source>
        <dbReference type="ARBA" id="ARBA00023136"/>
    </source>
</evidence>
<gene>
    <name evidence="7" type="ordered locus">Tresu_1705</name>
</gene>
<dbReference type="InterPro" id="IPR002528">
    <property type="entry name" value="MATE_fam"/>
</dbReference>
<comment type="subcellular location">
    <subcellularLocation>
        <location evidence="1">Cell membrane</location>
        <topology evidence="1">Multi-pass membrane protein</topology>
    </subcellularLocation>
</comment>
<dbReference type="HOGENOM" id="CLU_012893_11_0_12"/>
<dbReference type="GeneID" id="302998856"/>
<evidence type="ECO:0000313" key="7">
    <source>
        <dbReference type="EMBL" id="AEB14598.1"/>
    </source>
</evidence>
<evidence type="ECO:0000256" key="2">
    <source>
        <dbReference type="ARBA" id="ARBA00022475"/>
    </source>
</evidence>
<dbReference type="PANTHER" id="PTHR43823:SF3">
    <property type="entry name" value="MULTIDRUG EXPORT PROTEIN MEPA"/>
    <property type="match status" value="1"/>
</dbReference>
<dbReference type="OrthoDB" id="9811110at2"/>
<reference evidence="8" key="2">
    <citation type="submission" date="2011-04" db="EMBL/GenBank/DDBJ databases">
        <title>The complete genome of chromosome of Treponema succinifaciens DSM 2489.</title>
        <authorList>
            <person name="Lucas S."/>
            <person name="Copeland A."/>
            <person name="Lapidus A."/>
            <person name="Bruce D."/>
            <person name="Goodwin L."/>
            <person name="Pitluck S."/>
            <person name="Peters L."/>
            <person name="Kyrpides N."/>
            <person name="Mavromatis K."/>
            <person name="Ivanova N."/>
            <person name="Ovchinnikova G."/>
            <person name="Teshima H."/>
            <person name="Detter J.C."/>
            <person name="Tapia R."/>
            <person name="Han C."/>
            <person name="Land M."/>
            <person name="Hauser L."/>
            <person name="Markowitz V."/>
            <person name="Cheng J.-F."/>
            <person name="Hugenholtz P."/>
            <person name="Woyke T."/>
            <person name="Wu D."/>
            <person name="Gronow S."/>
            <person name="Wellnitz S."/>
            <person name="Brambilla E."/>
            <person name="Klenk H.-P."/>
            <person name="Eisen J.A."/>
        </authorList>
    </citation>
    <scope>NUCLEOTIDE SEQUENCE [LARGE SCALE GENOMIC DNA]</scope>
    <source>
        <strain evidence="8">ATCC 33096 / DSM 2489 / 6091</strain>
    </source>
</reference>
<evidence type="ECO:0000256" key="3">
    <source>
        <dbReference type="ARBA" id="ARBA00022692"/>
    </source>
</evidence>
<dbReference type="AlphaFoldDB" id="F2NSG2"/>
<evidence type="ECO:0000256" key="1">
    <source>
        <dbReference type="ARBA" id="ARBA00004651"/>
    </source>
</evidence>
<dbReference type="KEGG" id="tsu:Tresu_1705"/>
<feature type="transmembrane region" description="Helical" evidence="6">
    <location>
        <begin position="50"/>
        <end position="71"/>
    </location>
</feature>
<feature type="transmembrane region" description="Helical" evidence="6">
    <location>
        <begin position="212"/>
        <end position="234"/>
    </location>
</feature>
<dbReference type="STRING" id="869209.Tresu_1705"/>
<keyword evidence="5 6" id="KW-0472">Membrane</keyword>
<evidence type="ECO:0000256" key="4">
    <source>
        <dbReference type="ARBA" id="ARBA00022989"/>
    </source>
</evidence>
<organism evidence="7 8">
    <name type="scientific">Treponema succinifaciens (strain ATCC 33096 / DSM 2489 / 6091)</name>
    <dbReference type="NCBI Taxonomy" id="869209"/>
    <lineage>
        <taxon>Bacteria</taxon>
        <taxon>Pseudomonadati</taxon>
        <taxon>Spirochaetota</taxon>
        <taxon>Spirochaetia</taxon>
        <taxon>Spirochaetales</taxon>
        <taxon>Treponemataceae</taxon>
        <taxon>Treponema</taxon>
    </lineage>
</organism>
<feature type="transmembrane region" description="Helical" evidence="6">
    <location>
        <begin position="246"/>
        <end position="265"/>
    </location>
</feature>
<dbReference type="eggNOG" id="COG0534">
    <property type="taxonomic scope" value="Bacteria"/>
</dbReference>
<dbReference type="RefSeq" id="WP_013701879.1">
    <property type="nucleotide sequence ID" value="NC_015385.1"/>
</dbReference>
<keyword evidence="2" id="KW-1003">Cell membrane</keyword>
<keyword evidence="8" id="KW-1185">Reference proteome</keyword>